<comment type="caution">
    <text evidence="9">The sequence shown here is derived from an EMBL/GenBank/DDBJ whole genome shotgun (WGS) entry which is preliminary data.</text>
</comment>
<proteinExistence type="predicted"/>
<accession>A0A0W8I274</accession>
<evidence type="ECO:0000256" key="6">
    <source>
        <dbReference type="ARBA" id="ARBA00023211"/>
    </source>
</evidence>
<keyword evidence="4" id="KW-0378">Hydrolase</keyword>
<dbReference type="EMBL" id="LQBL01000031">
    <property type="protein sequence ID" value="KUG51838.1"/>
    <property type="molecule type" value="Genomic_DNA"/>
</dbReference>
<dbReference type="InterPro" id="IPR045121">
    <property type="entry name" value="CoAse"/>
</dbReference>
<keyword evidence="6" id="KW-0464">Manganese</keyword>
<reference evidence="9 10" key="1">
    <citation type="submission" date="2015-12" db="EMBL/GenBank/DDBJ databases">
        <title>Serinicoccus chungangenesis strain CD08_5 genome sequencing and assembly.</title>
        <authorList>
            <person name="Chander A.M."/>
            <person name="Kaur G."/>
            <person name="Nair G.R."/>
            <person name="Dhawan D.K."/>
            <person name="Kochhar R.K."/>
            <person name="Mayilraj S."/>
            <person name="Bhadada S.K."/>
        </authorList>
    </citation>
    <scope>NUCLEOTIDE SEQUENCE [LARGE SCALE GENOMIC DNA]</scope>
    <source>
        <strain evidence="9 10">CD08_5</strain>
    </source>
</reference>
<feature type="domain" description="Nudix hydrolase" evidence="8">
    <location>
        <begin position="40"/>
        <end position="188"/>
    </location>
</feature>
<evidence type="ECO:0000256" key="5">
    <source>
        <dbReference type="ARBA" id="ARBA00022842"/>
    </source>
</evidence>
<dbReference type="Proteomes" id="UP000054837">
    <property type="component" value="Unassembled WGS sequence"/>
</dbReference>
<dbReference type="GO" id="GO:0046872">
    <property type="term" value="F:metal ion binding"/>
    <property type="evidence" value="ECO:0007669"/>
    <property type="project" value="UniProtKB-KW"/>
</dbReference>
<evidence type="ECO:0000313" key="10">
    <source>
        <dbReference type="Proteomes" id="UP000054837"/>
    </source>
</evidence>
<evidence type="ECO:0000256" key="4">
    <source>
        <dbReference type="ARBA" id="ARBA00022801"/>
    </source>
</evidence>
<comment type="cofactor">
    <cofactor evidence="1">
        <name>Mn(2+)</name>
        <dbReference type="ChEBI" id="CHEBI:29035"/>
    </cofactor>
</comment>
<evidence type="ECO:0000259" key="8">
    <source>
        <dbReference type="PROSITE" id="PS51462"/>
    </source>
</evidence>
<name>A0A0W8I274_9MICO</name>
<evidence type="ECO:0000256" key="2">
    <source>
        <dbReference type="ARBA" id="ARBA00001946"/>
    </source>
</evidence>
<dbReference type="RefSeq" id="WP_058892133.1">
    <property type="nucleotide sequence ID" value="NZ_LQBL01000031.1"/>
</dbReference>
<comment type="cofactor">
    <cofactor evidence="2">
        <name>Mg(2+)</name>
        <dbReference type="ChEBI" id="CHEBI:18420"/>
    </cofactor>
</comment>
<evidence type="ECO:0000313" key="9">
    <source>
        <dbReference type="EMBL" id="KUG51838.1"/>
    </source>
</evidence>
<dbReference type="AlphaFoldDB" id="A0A0W8I274"/>
<dbReference type="GO" id="GO:0010945">
    <property type="term" value="F:coenzyme A diphosphatase activity"/>
    <property type="evidence" value="ECO:0007669"/>
    <property type="project" value="InterPro"/>
</dbReference>
<organism evidence="9 10">
    <name type="scientific">Serinicoccus chungangensis</name>
    <dbReference type="NCBI Taxonomy" id="767452"/>
    <lineage>
        <taxon>Bacteria</taxon>
        <taxon>Bacillati</taxon>
        <taxon>Actinomycetota</taxon>
        <taxon>Actinomycetes</taxon>
        <taxon>Micrococcales</taxon>
        <taxon>Ornithinimicrobiaceae</taxon>
        <taxon>Serinicoccus</taxon>
    </lineage>
</organism>
<dbReference type="InterPro" id="IPR000086">
    <property type="entry name" value="NUDIX_hydrolase_dom"/>
</dbReference>
<gene>
    <name evidence="9" type="ORF">AVL62_07790</name>
</gene>
<protein>
    <submittedName>
        <fullName evidence="9">Coenzyme A pyrophosphatase</fullName>
    </submittedName>
</protein>
<dbReference type="Pfam" id="PF00293">
    <property type="entry name" value="NUDIX"/>
    <property type="match status" value="1"/>
</dbReference>
<dbReference type="OrthoDB" id="9802805at2"/>
<dbReference type="Gene3D" id="3.90.79.10">
    <property type="entry name" value="Nucleoside Triphosphate Pyrophosphohydrolase"/>
    <property type="match status" value="1"/>
</dbReference>
<keyword evidence="5" id="KW-0460">Magnesium</keyword>
<sequence>MSAVPAEGWPPPEWLTTLVGALPELPGERFSRFLPPPDGGRRRSAVLVLFAPGVEDPGDPDATTVVITERAHTMRSHAGQPAFPGGGTEDGDADAAATALREAAEEVGLEASGVEVLGELPTLHIPVSGYDVTPVLAWWRRPDPASLWAKEVREVARVLQPEVRDLTDPGRRFRVHHPSGFVGPGWEVDGLLVWGFTAGLLDRILELAGIAPEWGGAPTRELEL</sequence>
<dbReference type="CDD" id="cd03426">
    <property type="entry name" value="NUDIX_CoAse_Nudt7"/>
    <property type="match status" value="1"/>
</dbReference>
<dbReference type="SUPFAM" id="SSF55811">
    <property type="entry name" value="Nudix"/>
    <property type="match status" value="1"/>
</dbReference>
<keyword evidence="10" id="KW-1185">Reference proteome</keyword>
<dbReference type="PANTHER" id="PTHR12992:SF11">
    <property type="entry name" value="MITOCHONDRIAL COENZYME A DIPHOSPHATASE NUDT8"/>
    <property type="match status" value="1"/>
</dbReference>
<dbReference type="InterPro" id="IPR015797">
    <property type="entry name" value="NUDIX_hydrolase-like_dom_sf"/>
</dbReference>
<evidence type="ECO:0000256" key="1">
    <source>
        <dbReference type="ARBA" id="ARBA00001936"/>
    </source>
</evidence>
<dbReference type="PANTHER" id="PTHR12992">
    <property type="entry name" value="NUDIX HYDROLASE"/>
    <property type="match status" value="1"/>
</dbReference>
<dbReference type="STRING" id="767452.AVL62_07790"/>
<evidence type="ECO:0000256" key="7">
    <source>
        <dbReference type="SAM" id="MobiDB-lite"/>
    </source>
</evidence>
<keyword evidence="3" id="KW-0479">Metal-binding</keyword>
<dbReference type="PROSITE" id="PS51462">
    <property type="entry name" value="NUDIX"/>
    <property type="match status" value="1"/>
</dbReference>
<evidence type="ECO:0000256" key="3">
    <source>
        <dbReference type="ARBA" id="ARBA00022723"/>
    </source>
</evidence>
<feature type="region of interest" description="Disordered" evidence="7">
    <location>
        <begin position="74"/>
        <end position="93"/>
    </location>
</feature>